<reference evidence="5" key="1">
    <citation type="journal article" date="2006" name="PLoS Biol.">
        <title>Macronuclear genome sequence of the ciliate Tetrahymena thermophila, a model eukaryote.</title>
        <authorList>
            <person name="Eisen J.A."/>
            <person name="Coyne R.S."/>
            <person name="Wu M."/>
            <person name="Wu D."/>
            <person name="Thiagarajan M."/>
            <person name="Wortman J.R."/>
            <person name="Badger J.H."/>
            <person name="Ren Q."/>
            <person name="Amedeo P."/>
            <person name="Jones K.M."/>
            <person name="Tallon L.J."/>
            <person name="Delcher A.L."/>
            <person name="Salzberg S.L."/>
            <person name="Silva J.C."/>
            <person name="Haas B.J."/>
            <person name="Majoros W.H."/>
            <person name="Farzad M."/>
            <person name="Carlton J.M."/>
            <person name="Smith R.K. Jr."/>
            <person name="Garg J."/>
            <person name="Pearlman R.E."/>
            <person name="Karrer K.M."/>
            <person name="Sun L."/>
            <person name="Manning G."/>
            <person name="Elde N.C."/>
            <person name="Turkewitz A.P."/>
            <person name="Asai D.J."/>
            <person name="Wilkes D.E."/>
            <person name="Wang Y."/>
            <person name="Cai H."/>
            <person name="Collins K."/>
            <person name="Stewart B.A."/>
            <person name="Lee S.R."/>
            <person name="Wilamowska K."/>
            <person name="Weinberg Z."/>
            <person name="Ruzzo W.L."/>
            <person name="Wloga D."/>
            <person name="Gaertig J."/>
            <person name="Frankel J."/>
            <person name="Tsao C.-C."/>
            <person name="Gorovsky M.A."/>
            <person name="Keeling P.J."/>
            <person name="Waller R.F."/>
            <person name="Patron N.J."/>
            <person name="Cherry J.M."/>
            <person name="Stover N.A."/>
            <person name="Krieger C.J."/>
            <person name="del Toro C."/>
            <person name="Ryder H.F."/>
            <person name="Williamson S.C."/>
            <person name="Barbeau R.A."/>
            <person name="Hamilton E.P."/>
            <person name="Orias E."/>
        </authorList>
    </citation>
    <scope>NUCLEOTIDE SEQUENCE [LARGE SCALE GENOMIC DNA]</scope>
    <source>
        <strain evidence="5">SB210</strain>
    </source>
</reference>
<dbReference type="GO" id="GO:0048471">
    <property type="term" value="C:perinuclear region of cytoplasm"/>
    <property type="evidence" value="ECO:0007669"/>
    <property type="project" value="TreeGrafter"/>
</dbReference>
<keyword evidence="5" id="KW-1185">Reference proteome</keyword>
<dbReference type="GO" id="GO:0005829">
    <property type="term" value="C:cytosol"/>
    <property type="evidence" value="ECO:0007669"/>
    <property type="project" value="TreeGrafter"/>
</dbReference>
<keyword evidence="1" id="KW-0343">GTPase activation</keyword>
<sequence>MAQEEITFYNLDEFLSSSFSSHKKINIEFRWQKLGDEKVSCLFSAIEKCTYLTHLVLDLSNNKIGEQGASNLGSSLAKCINLQSLILSLDDNKIGNQNVQNLGLALKNLKNISILNICLNSNQIGFEGIKGFSSALQGCTNLIDLTFTNSNNNFGDQGLLDIGSGIADCISIKKLTLSVTSNQYKSKSLAYFGQSLSRGKFQILDLYVGWDIINQEDIIDFGSYLANCTQLKSLYLSMTGIGMKSEAASGLISALSSCKPLQNLVLCLNYNEINDVSTIGSSLIKFQYLQSLHIDLCCNPIFVMTDQIKSKSLKLKRLVKRSIRFF</sequence>
<dbReference type="Proteomes" id="UP000009168">
    <property type="component" value="Unassembled WGS sequence"/>
</dbReference>
<dbReference type="InterPro" id="IPR027038">
    <property type="entry name" value="RanGap"/>
</dbReference>
<organism evidence="4 5">
    <name type="scientific">Tetrahymena thermophila (strain SB210)</name>
    <dbReference type="NCBI Taxonomy" id="312017"/>
    <lineage>
        <taxon>Eukaryota</taxon>
        <taxon>Sar</taxon>
        <taxon>Alveolata</taxon>
        <taxon>Ciliophora</taxon>
        <taxon>Intramacronucleata</taxon>
        <taxon>Oligohymenophorea</taxon>
        <taxon>Hymenostomatida</taxon>
        <taxon>Tetrahymenina</taxon>
        <taxon>Tetrahymenidae</taxon>
        <taxon>Tetrahymena</taxon>
    </lineage>
</organism>
<dbReference type="InterPro" id="IPR032675">
    <property type="entry name" value="LRR_dom_sf"/>
</dbReference>
<dbReference type="RefSeq" id="XP_001026846.3">
    <property type="nucleotide sequence ID" value="XM_001026846.3"/>
</dbReference>
<dbReference type="PANTHER" id="PTHR24113">
    <property type="entry name" value="RAN GTPASE-ACTIVATING PROTEIN 1"/>
    <property type="match status" value="1"/>
</dbReference>
<evidence type="ECO:0000256" key="3">
    <source>
        <dbReference type="ARBA" id="ARBA00022737"/>
    </source>
</evidence>
<dbReference type="Gene3D" id="3.80.10.10">
    <property type="entry name" value="Ribonuclease Inhibitor"/>
    <property type="match status" value="3"/>
</dbReference>
<keyword evidence="3" id="KW-0677">Repeat</keyword>
<dbReference type="SUPFAM" id="SSF52047">
    <property type="entry name" value="RNI-like"/>
    <property type="match status" value="1"/>
</dbReference>
<dbReference type="PANTHER" id="PTHR24113:SF12">
    <property type="entry name" value="RAN GTPASE-ACTIVATING PROTEIN 1"/>
    <property type="match status" value="1"/>
</dbReference>
<dbReference type="GO" id="GO:0031267">
    <property type="term" value="F:small GTPase binding"/>
    <property type="evidence" value="ECO:0007669"/>
    <property type="project" value="TreeGrafter"/>
</dbReference>
<evidence type="ECO:0000313" key="5">
    <source>
        <dbReference type="Proteomes" id="UP000009168"/>
    </source>
</evidence>
<proteinExistence type="predicted"/>
<gene>
    <name evidence="4" type="ORF">TTHERM_01071470</name>
</gene>
<protein>
    <submittedName>
        <fullName evidence="4">Cyclic nucleotide-binding domain protein</fullName>
    </submittedName>
</protein>
<dbReference type="AlphaFoldDB" id="X1W3S1"/>
<dbReference type="GO" id="GO:0005634">
    <property type="term" value="C:nucleus"/>
    <property type="evidence" value="ECO:0007669"/>
    <property type="project" value="TreeGrafter"/>
</dbReference>
<dbReference type="GeneID" id="24442794"/>
<evidence type="ECO:0000313" key="4">
    <source>
        <dbReference type="EMBL" id="EAS06601.3"/>
    </source>
</evidence>
<name>X1W3S1_TETTS</name>
<dbReference type="KEGG" id="tet:TTHERM_01071470"/>
<dbReference type="InParanoid" id="X1W3S1"/>
<dbReference type="GO" id="GO:0006913">
    <property type="term" value="P:nucleocytoplasmic transport"/>
    <property type="evidence" value="ECO:0007669"/>
    <property type="project" value="TreeGrafter"/>
</dbReference>
<accession>X1W3S1</accession>
<evidence type="ECO:0000256" key="1">
    <source>
        <dbReference type="ARBA" id="ARBA00022468"/>
    </source>
</evidence>
<evidence type="ECO:0000256" key="2">
    <source>
        <dbReference type="ARBA" id="ARBA00022614"/>
    </source>
</evidence>
<keyword evidence="2" id="KW-0433">Leucine-rich repeat</keyword>
<dbReference type="EMBL" id="GG662270">
    <property type="protein sequence ID" value="EAS06601.3"/>
    <property type="molecule type" value="Genomic_DNA"/>
</dbReference>
<dbReference type="GO" id="GO:0005096">
    <property type="term" value="F:GTPase activator activity"/>
    <property type="evidence" value="ECO:0007669"/>
    <property type="project" value="UniProtKB-KW"/>
</dbReference>